<dbReference type="EMBL" id="VJZC01000007">
    <property type="protein sequence ID" value="MPY56081.1"/>
    <property type="molecule type" value="Genomic_DNA"/>
</dbReference>
<accession>A0A5N8X996</accession>
<name>A0A5N8X996_9ACTN</name>
<comment type="caution">
    <text evidence="1">The sequence shown here is derived from an EMBL/GenBank/DDBJ whole genome shotgun (WGS) entry which is preliminary data.</text>
</comment>
<dbReference type="AlphaFoldDB" id="A0A5N8X996"/>
<evidence type="ECO:0000313" key="2">
    <source>
        <dbReference type="Proteomes" id="UP000400924"/>
    </source>
</evidence>
<dbReference type="RefSeq" id="WP_152769555.1">
    <property type="nucleotide sequence ID" value="NZ_VJZC01000007.1"/>
</dbReference>
<gene>
    <name evidence="1" type="ORF">FNH08_02465</name>
</gene>
<evidence type="ECO:0000313" key="1">
    <source>
        <dbReference type="EMBL" id="MPY56081.1"/>
    </source>
</evidence>
<sequence length="129" mass="13874">MPATQTQPSTPAPFLSAWFALLDSPDASRILDLISDDFSFSILFSTGGDGATDFHGGRAEMEGYLAQREQGTRTHHLLTASAHGRDELFLGEVRRSGVPEATFVASARLTPSGKVRRLLIGRSPAVLFA</sequence>
<protein>
    <recommendedName>
        <fullName evidence="3">Nuclear transport factor 2 family protein</fullName>
    </recommendedName>
</protein>
<dbReference type="InterPro" id="IPR032710">
    <property type="entry name" value="NTF2-like_dom_sf"/>
</dbReference>
<evidence type="ECO:0008006" key="3">
    <source>
        <dbReference type="Google" id="ProtNLM"/>
    </source>
</evidence>
<dbReference type="Proteomes" id="UP000400924">
    <property type="component" value="Unassembled WGS sequence"/>
</dbReference>
<dbReference type="OrthoDB" id="4552175at2"/>
<organism evidence="1 2">
    <name type="scientific">Streptomyces spongiae</name>
    <dbReference type="NCBI Taxonomy" id="565072"/>
    <lineage>
        <taxon>Bacteria</taxon>
        <taxon>Bacillati</taxon>
        <taxon>Actinomycetota</taxon>
        <taxon>Actinomycetes</taxon>
        <taxon>Kitasatosporales</taxon>
        <taxon>Streptomycetaceae</taxon>
        <taxon>Streptomyces</taxon>
    </lineage>
</organism>
<keyword evidence="2" id="KW-1185">Reference proteome</keyword>
<proteinExistence type="predicted"/>
<dbReference type="Gene3D" id="3.10.450.50">
    <property type="match status" value="1"/>
</dbReference>
<reference evidence="1 2" key="1">
    <citation type="submission" date="2019-07" db="EMBL/GenBank/DDBJ databases">
        <title>New species of Amycolatopsis and Streptomyces.</title>
        <authorList>
            <person name="Duangmal K."/>
            <person name="Teo W.F.A."/>
            <person name="Lipun K."/>
        </authorList>
    </citation>
    <scope>NUCLEOTIDE SEQUENCE [LARGE SCALE GENOMIC DNA]</scope>
    <source>
        <strain evidence="1 2">NBRC 106415</strain>
    </source>
</reference>
<dbReference type="SUPFAM" id="SSF54427">
    <property type="entry name" value="NTF2-like"/>
    <property type="match status" value="1"/>
</dbReference>